<dbReference type="PROSITE" id="PS51332">
    <property type="entry name" value="B12_BINDING"/>
    <property type="match status" value="1"/>
</dbReference>
<reference evidence="8" key="1">
    <citation type="submission" date="2008-06" db="EMBL/GenBank/DDBJ databases">
        <title>Complete sequence of Chlorobium phaeobacteroides BS1.</title>
        <authorList>
            <consortium name="US DOE Joint Genome Institute"/>
            <person name="Lucas S."/>
            <person name="Copeland A."/>
            <person name="Lapidus A."/>
            <person name="Glavina del Rio T."/>
            <person name="Dalin E."/>
            <person name="Tice H."/>
            <person name="Bruce D."/>
            <person name="Goodwin L."/>
            <person name="Pitluck S."/>
            <person name="Schmutz J."/>
            <person name="Larimer F."/>
            <person name="Land M."/>
            <person name="Hauser L."/>
            <person name="Kyrpides N."/>
            <person name="Ovchinnikova G."/>
            <person name="Li T."/>
            <person name="Liu Z."/>
            <person name="Zhao F."/>
            <person name="Overmann J."/>
            <person name="Bryant D.A."/>
            <person name="Richardson P."/>
        </authorList>
    </citation>
    <scope>NUCLEOTIDE SEQUENCE [LARGE SCALE GENOMIC DNA]</scope>
    <source>
        <strain evidence="8">BS1</strain>
    </source>
</reference>
<proteinExistence type="predicted"/>
<keyword evidence="2" id="KW-0808">Transferase</keyword>
<dbReference type="SFLD" id="SFLDS00029">
    <property type="entry name" value="Radical_SAM"/>
    <property type="match status" value="1"/>
</dbReference>
<evidence type="ECO:0000313" key="8">
    <source>
        <dbReference type="EMBL" id="ACE04841.1"/>
    </source>
</evidence>
<dbReference type="CDD" id="cd01335">
    <property type="entry name" value="Radical_SAM"/>
    <property type="match status" value="1"/>
</dbReference>
<evidence type="ECO:0000256" key="4">
    <source>
        <dbReference type="ARBA" id="ARBA00022723"/>
    </source>
</evidence>
<dbReference type="InterPro" id="IPR023404">
    <property type="entry name" value="rSAM_horseshoe"/>
</dbReference>
<protein>
    <submittedName>
        <fullName evidence="8">Cobalamin B12-binding domain protein</fullName>
    </submittedName>
</protein>
<dbReference type="InterPro" id="IPR034466">
    <property type="entry name" value="Methyltransferase_Class_B"/>
</dbReference>
<accession>B3EM00</accession>
<evidence type="ECO:0000259" key="7">
    <source>
        <dbReference type="PROSITE" id="PS51332"/>
    </source>
</evidence>
<dbReference type="InterPro" id="IPR006158">
    <property type="entry name" value="Cobalamin-bd"/>
</dbReference>
<dbReference type="Pfam" id="PF02310">
    <property type="entry name" value="B12-binding"/>
    <property type="match status" value="1"/>
</dbReference>
<keyword evidence="5" id="KW-0408">Iron</keyword>
<dbReference type="eggNOG" id="COG1032">
    <property type="taxonomic scope" value="Bacteria"/>
</dbReference>
<evidence type="ECO:0000256" key="6">
    <source>
        <dbReference type="ARBA" id="ARBA00023014"/>
    </source>
</evidence>
<evidence type="ECO:0000256" key="1">
    <source>
        <dbReference type="ARBA" id="ARBA00001966"/>
    </source>
</evidence>
<organism evidence="8">
    <name type="scientific">Chlorobium phaeobacteroides (strain BS1)</name>
    <dbReference type="NCBI Taxonomy" id="331678"/>
    <lineage>
        <taxon>Bacteria</taxon>
        <taxon>Pseudomonadati</taxon>
        <taxon>Chlorobiota</taxon>
        <taxon>Chlorobiia</taxon>
        <taxon>Chlorobiales</taxon>
        <taxon>Chlorobiaceae</taxon>
        <taxon>Chlorobium/Pelodictyon group</taxon>
        <taxon>Chlorobium</taxon>
    </lineage>
</organism>
<keyword evidence="3" id="KW-0949">S-adenosyl-L-methionine</keyword>
<dbReference type="SFLD" id="SFLDG01123">
    <property type="entry name" value="methyltransferase_(Class_B)"/>
    <property type="match status" value="1"/>
</dbReference>
<sequence>MKNMLKGFGTDEKRFPLGLGSLATILSKAGHNVDLVDRYALPGEKIGSLSKYDFIGVYASTPCYDDALAVLEYIRKSGFKGKIAVGGPHATVYPNTIPDYVDYVVQGEGEYVINDLVKGVYDSGVILKTQRIENLDELPMVDYDIYLKKERPYHLNFAFSDVSPVFNMNTSRSCPFHCSFCGVQKIWGKLWTAQSAERVVEEIVYLKQKYGIRGVYFREDFFLVNKKRVYDICELLIKKQVNVKWACETRVDKMDEDIISLMAKSGCIGFYVGAESGSQKMLNYYNLS</sequence>
<comment type="cofactor">
    <cofactor evidence="1">
        <name>[4Fe-4S] cluster</name>
        <dbReference type="ChEBI" id="CHEBI:49883"/>
    </cofactor>
</comment>
<dbReference type="CDD" id="cd02068">
    <property type="entry name" value="radical_SAM_B12_BD"/>
    <property type="match status" value="1"/>
</dbReference>
<dbReference type="Pfam" id="PF04055">
    <property type="entry name" value="Radical_SAM"/>
    <property type="match status" value="1"/>
</dbReference>
<dbReference type="SUPFAM" id="SSF102114">
    <property type="entry name" value="Radical SAM enzymes"/>
    <property type="match status" value="1"/>
</dbReference>
<dbReference type="GO" id="GO:0003824">
    <property type="term" value="F:catalytic activity"/>
    <property type="evidence" value="ECO:0007669"/>
    <property type="project" value="InterPro"/>
</dbReference>
<dbReference type="EMBL" id="CP001101">
    <property type="protein sequence ID" value="ACE04841.1"/>
    <property type="molecule type" value="Genomic_DNA"/>
</dbReference>
<dbReference type="GO" id="GO:0046872">
    <property type="term" value="F:metal ion binding"/>
    <property type="evidence" value="ECO:0007669"/>
    <property type="project" value="UniProtKB-KW"/>
</dbReference>
<evidence type="ECO:0000256" key="3">
    <source>
        <dbReference type="ARBA" id="ARBA00022691"/>
    </source>
</evidence>
<dbReference type="KEGG" id="cpb:Cphamn1_1927"/>
<dbReference type="PANTHER" id="PTHR43409">
    <property type="entry name" value="ANAEROBIC MAGNESIUM-PROTOPORPHYRIN IX MONOMETHYL ESTER CYCLASE-RELATED"/>
    <property type="match status" value="1"/>
</dbReference>
<dbReference type="InterPro" id="IPR058240">
    <property type="entry name" value="rSAM_sf"/>
</dbReference>
<evidence type="ECO:0000256" key="5">
    <source>
        <dbReference type="ARBA" id="ARBA00023004"/>
    </source>
</evidence>
<dbReference type="HOGENOM" id="CLU_021572_5_1_10"/>
<dbReference type="SFLD" id="SFLDG01082">
    <property type="entry name" value="B12-binding_domain_containing"/>
    <property type="match status" value="1"/>
</dbReference>
<dbReference type="PANTHER" id="PTHR43409:SF7">
    <property type="entry name" value="BLL1977 PROTEIN"/>
    <property type="match status" value="1"/>
</dbReference>
<name>B3EM00_CHLPB</name>
<dbReference type="GO" id="GO:0051539">
    <property type="term" value="F:4 iron, 4 sulfur cluster binding"/>
    <property type="evidence" value="ECO:0007669"/>
    <property type="project" value="UniProtKB-KW"/>
</dbReference>
<dbReference type="Gene3D" id="3.40.50.280">
    <property type="entry name" value="Cobalamin-binding domain"/>
    <property type="match status" value="1"/>
</dbReference>
<feature type="domain" description="B12-binding" evidence="7">
    <location>
        <begin position="1"/>
        <end position="127"/>
    </location>
</feature>
<gene>
    <name evidence="8" type="ordered locus">Cphamn1_1927</name>
</gene>
<dbReference type="Gene3D" id="3.80.30.20">
    <property type="entry name" value="tm_1862 like domain"/>
    <property type="match status" value="1"/>
</dbReference>
<dbReference type="InterPro" id="IPR007197">
    <property type="entry name" value="rSAM"/>
</dbReference>
<keyword evidence="4" id="KW-0479">Metal-binding</keyword>
<keyword evidence="6" id="KW-0411">Iron-sulfur</keyword>
<dbReference type="STRING" id="331678.Cphamn1_1927"/>
<dbReference type="GO" id="GO:0031419">
    <property type="term" value="F:cobalamin binding"/>
    <property type="evidence" value="ECO:0007669"/>
    <property type="project" value="InterPro"/>
</dbReference>
<dbReference type="AlphaFoldDB" id="B3EM00"/>
<evidence type="ECO:0000256" key="2">
    <source>
        <dbReference type="ARBA" id="ARBA00022679"/>
    </source>
</evidence>
<dbReference type="InterPro" id="IPR051198">
    <property type="entry name" value="BchE-like"/>
</dbReference>